<accession>A0AA38XGQ6</accession>
<reference evidence="2" key="1">
    <citation type="submission" date="2022-10" db="EMBL/GenBank/DDBJ databases">
        <title>Culturing micro-colonial fungi from biological soil crusts in the Mojave desert and describing Neophaeococcomyces mojavensis, and introducing the new genera and species Taxawa tesnikishii.</title>
        <authorList>
            <person name="Kurbessoian T."/>
            <person name="Stajich J.E."/>
        </authorList>
    </citation>
    <scope>NUCLEOTIDE SEQUENCE</scope>
    <source>
        <strain evidence="2">TK_41</strain>
    </source>
</reference>
<proteinExistence type="predicted"/>
<organism evidence="2 3">
    <name type="scientific">Cladophialophora chaetospira</name>
    <dbReference type="NCBI Taxonomy" id="386627"/>
    <lineage>
        <taxon>Eukaryota</taxon>
        <taxon>Fungi</taxon>
        <taxon>Dikarya</taxon>
        <taxon>Ascomycota</taxon>
        <taxon>Pezizomycotina</taxon>
        <taxon>Eurotiomycetes</taxon>
        <taxon>Chaetothyriomycetidae</taxon>
        <taxon>Chaetothyriales</taxon>
        <taxon>Herpotrichiellaceae</taxon>
        <taxon>Cladophialophora</taxon>
    </lineage>
</organism>
<evidence type="ECO:0000256" key="1">
    <source>
        <dbReference type="SAM" id="SignalP"/>
    </source>
</evidence>
<keyword evidence="3" id="KW-1185">Reference proteome</keyword>
<name>A0AA38XGQ6_9EURO</name>
<dbReference type="Proteomes" id="UP001172673">
    <property type="component" value="Unassembled WGS sequence"/>
</dbReference>
<keyword evidence="1" id="KW-0732">Signal</keyword>
<evidence type="ECO:0000313" key="3">
    <source>
        <dbReference type="Proteomes" id="UP001172673"/>
    </source>
</evidence>
<gene>
    <name evidence="2" type="ORF">H2200_003033</name>
</gene>
<dbReference type="AlphaFoldDB" id="A0AA38XGQ6"/>
<comment type="caution">
    <text evidence="2">The sequence shown here is derived from an EMBL/GenBank/DDBJ whole genome shotgun (WGS) entry which is preliminary data.</text>
</comment>
<feature type="signal peptide" evidence="1">
    <location>
        <begin position="1"/>
        <end position="23"/>
    </location>
</feature>
<protein>
    <submittedName>
        <fullName evidence="2">Uncharacterized protein</fullName>
    </submittedName>
</protein>
<dbReference type="EMBL" id="JAPDRK010000004">
    <property type="protein sequence ID" value="KAJ9613092.1"/>
    <property type="molecule type" value="Genomic_DNA"/>
</dbReference>
<feature type="chain" id="PRO_5041453984" evidence="1">
    <location>
        <begin position="24"/>
        <end position="154"/>
    </location>
</feature>
<evidence type="ECO:0000313" key="2">
    <source>
        <dbReference type="EMBL" id="KAJ9613092.1"/>
    </source>
</evidence>
<sequence length="154" mass="16303">MLVVGWVPAPLLWQFGLTGLGKAAPSTSSIPNLSAAVANTGTSTLVLQNGLFFGNGTFAYGNSNRTPAGVSDRKLNVRDVRGIYICQLPNWGGVCFWTHIDPSIYTYCMIVTSNGGWASLGPDKGLVVQLYRVASAGVAAVTNDWFGAVFRAQS</sequence>